<reference evidence="2 4" key="2">
    <citation type="journal article" date="2013" name="Nature">
        <title>Insights into bilaterian evolution from three spiralian genomes.</title>
        <authorList>
            <person name="Simakov O."/>
            <person name="Marletaz F."/>
            <person name="Cho S.J."/>
            <person name="Edsinger-Gonzales E."/>
            <person name="Havlak P."/>
            <person name="Hellsten U."/>
            <person name="Kuo D.H."/>
            <person name="Larsson T."/>
            <person name="Lv J."/>
            <person name="Arendt D."/>
            <person name="Savage R."/>
            <person name="Osoegawa K."/>
            <person name="de Jong P."/>
            <person name="Grimwood J."/>
            <person name="Chapman J.A."/>
            <person name="Shapiro H."/>
            <person name="Aerts A."/>
            <person name="Otillar R.P."/>
            <person name="Terry A.Y."/>
            <person name="Boore J.L."/>
            <person name="Grigoriev I.V."/>
            <person name="Lindberg D.R."/>
            <person name="Seaver E.C."/>
            <person name="Weisblat D.A."/>
            <person name="Putnam N.H."/>
            <person name="Rokhsar D.S."/>
        </authorList>
    </citation>
    <scope>NUCLEOTIDE SEQUENCE</scope>
</reference>
<dbReference type="InterPro" id="IPR051836">
    <property type="entry name" value="Kremen_rcpt"/>
</dbReference>
<dbReference type="GeneID" id="20207250"/>
<evidence type="ECO:0000256" key="1">
    <source>
        <dbReference type="SAM" id="Phobius"/>
    </source>
</evidence>
<evidence type="ECO:0000313" key="3">
    <source>
        <dbReference type="EnsemblMetazoa" id="HelroP179328"/>
    </source>
</evidence>
<keyword evidence="1" id="KW-0812">Transmembrane</keyword>
<feature type="transmembrane region" description="Helical" evidence="1">
    <location>
        <begin position="275"/>
        <end position="298"/>
    </location>
</feature>
<dbReference type="EMBL" id="KB097519">
    <property type="protein sequence ID" value="ESN95552.1"/>
    <property type="molecule type" value="Genomic_DNA"/>
</dbReference>
<gene>
    <name evidence="3" type="primary">20207250</name>
    <name evidence="2" type="ORF">HELRODRAFT_179328</name>
</gene>
<dbReference type="KEGG" id="hro:HELRODRAFT_179328"/>
<organism evidence="3 4">
    <name type="scientific">Helobdella robusta</name>
    <name type="common">Californian leech</name>
    <dbReference type="NCBI Taxonomy" id="6412"/>
    <lineage>
        <taxon>Eukaryota</taxon>
        <taxon>Metazoa</taxon>
        <taxon>Spiralia</taxon>
        <taxon>Lophotrochozoa</taxon>
        <taxon>Annelida</taxon>
        <taxon>Clitellata</taxon>
        <taxon>Hirudinea</taxon>
        <taxon>Rhynchobdellida</taxon>
        <taxon>Glossiphoniidae</taxon>
        <taxon>Helobdella</taxon>
    </lineage>
</organism>
<dbReference type="EMBL" id="AMQM01006808">
    <property type="status" value="NOT_ANNOTATED_CDS"/>
    <property type="molecule type" value="Genomic_DNA"/>
</dbReference>
<keyword evidence="4" id="KW-1185">Reference proteome</keyword>
<evidence type="ECO:0000313" key="4">
    <source>
        <dbReference type="Proteomes" id="UP000015101"/>
    </source>
</evidence>
<dbReference type="GO" id="GO:0007165">
    <property type="term" value="P:signal transduction"/>
    <property type="evidence" value="ECO:0000318"/>
    <property type="project" value="GO_Central"/>
</dbReference>
<dbReference type="EnsemblMetazoa" id="HelroT179328">
    <property type="protein sequence ID" value="HelroP179328"/>
    <property type="gene ID" value="HelroG179328"/>
</dbReference>
<reference evidence="4" key="1">
    <citation type="submission" date="2012-12" db="EMBL/GenBank/DDBJ databases">
        <authorList>
            <person name="Hellsten U."/>
            <person name="Grimwood J."/>
            <person name="Chapman J.A."/>
            <person name="Shapiro H."/>
            <person name="Aerts A."/>
            <person name="Otillar R.P."/>
            <person name="Terry A.Y."/>
            <person name="Boore J.L."/>
            <person name="Simakov O."/>
            <person name="Marletaz F."/>
            <person name="Cho S.-J."/>
            <person name="Edsinger-Gonzales E."/>
            <person name="Havlak P."/>
            <person name="Kuo D.-H."/>
            <person name="Larsson T."/>
            <person name="Lv J."/>
            <person name="Arendt D."/>
            <person name="Savage R."/>
            <person name="Osoegawa K."/>
            <person name="de Jong P."/>
            <person name="Lindberg D.R."/>
            <person name="Seaver E.C."/>
            <person name="Weisblat D.A."/>
            <person name="Putnam N.H."/>
            <person name="Grigoriev I.V."/>
            <person name="Rokhsar D.S."/>
        </authorList>
    </citation>
    <scope>NUCLEOTIDE SEQUENCE</scope>
</reference>
<evidence type="ECO:0000313" key="2">
    <source>
        <dbReference type="EMBL" id="ESN95552.1"/>
    </source>
</evidence>
<dbReference type="GO" id="GO:0005886">
    <property type="term" value="C:plasma membrane"/>
    <property type="evidence" value="ECO:0000318"/>
    <property type="project" value="GO_Central"/>
</dbReference>
<dbReference type="CTD" id="20207250"/>
<dbReference type="AlphaFoldDB" id="T1FEK1"/>
<dbReference type="PANTHER" id="PTHR24269">
    <property type="entry name" value="KREMEN PROTEIN"/>
    <property type="match status" value="1"/>
</dbReference>
<keyword evidence="1" id="KW-0472">Membrane</keyword>
<dbReference type="RefSeq" id="XP_009026417.1">
    <property type="nucleotide sequence ID" value="XM_009028169.1"/>
</dbReference>
<dbReference type="HOGENOM" id="CLU_765668_0_0_1"/>
<dbReference type="InParanoid" id="T1FEK1"/>
<proteinExistence type="predicted"/>
<dbReference type="PANTHER" id="PTHR24269:SF16">
    <property type="entry name" value="PROTEIN SLG1"/>
    <property type="match status" value="1"/>
</dbReference>
<evidence type="ECO:0008006" key="5">
    <source>
        <dbReference type="Google" id="ProtNLM"/>
    </source>
</evidence>
<sequence>MTFHLKEGNICHCGVKVDEATSTSQCHFECFNENCNAYVNKAYAVFSLLQNVESLVGCFTEDTQTQSDANLSSFSFQSCLNHCRNENLTFMVINKSKNICSCLTSVNFQEQVDIDHCTERCDGAKHCGGPAHVAVYKVQSHYNYFTNYEKLNFCLNSNNNNIRVTCNETTGVCNNHNNQSSAVTVPSNKEESSFCKPGVCEKGWKGILCTERDCKANNGNCLNGSQCFENELDKDIVFSECICSKKRSINQDFRCQDSQTKTDADTLRLPVSMGLTISVLFTILFIKNICAFVISALYSLENRKLTAVNDPKQQQDRMRARMETLQLATLKRKHLMKPANIQPLTLAVPDMKIPTPPAKTSI</sequence>
<accession>T1FEK1</accession>
<reference evidence="3" key="3">
    <citation type="submission" date="2015-06" db="UniProtKB">
        <authorList>
            <consortium name="EnsemblMetazoa"/>
        </authorList>
    </citation>
    <scope>IDENTIFICATION</scope>
</reference>
<protein>
    <recommendedName>
        <fullName evidence="5">WSC domain-containing protein</fullName>
    </recommendedName>
</protein>
<name>T1FEK1_HELRO</name>
<dbReference type="Proteomes" id="UP000015101">
    <property type="component" value="Unassembled WGS sequence"/>
</dbReference>
<dbReference type="GO" id="GO:0004888">
    <property type="term" value="F:transmembrane signaling receptor activity"/>
    <property type="evidence" value="ECO:0000318"/>
    <property type="project" value="GO_Central"/>
</dbReference>
<keyword evidence="1" id="KW-1133">Transmembrane helix</keyword>